<gene>
    <name evidence="1" type="ORF">OM33_14675</name>
</gene>
<dbReference type="STRING" id="1348114.OM33_14675"/>
<protein>
    <submittedName>
        <fullName evidence="1">Uncharacterized protein</fullName>
    </submittedName>
</protein>
<proteinExistence type="predicted"/>
<dbReference type="KEGG" id="pseo:OM33_14675"/>
<evidence type="ECO:0000313" key="1">
    <source>
        <dbReference type="EMBL" id="AIY66215.1"/>
    </source>
</evidence>
<dbReference type="HOGENOM" id="CLU_2495574_0_0_6"/>
<dbReference type="EMBL" id="CP009888">
    <property type="protein sequence ID" value="AIY66215.1"/>
    <property type="molecule type" value="Genomic_DNA"/>
</dbReference>
<dbReference type="RefSeq" id="WP_038642801.1">
    <property type="nucleotide sequence ID" value="NZ_CP009888.1"/>
</dbReference>
<dbReference type="Proteomes" id="UP000030341">
    <property type="component" value="Chromosome 1"/>
</dbReference>
<keyword evidence="2" id="KW-1185">Reference proteome</keyword>
<reference evidence="1 2" key="1">
    <citation type="submission" date="2014-11" db="EMBL/GenBank/DDBJ databases">
        <title>Complete Genome Sequence of Pseudoalteromonas sp. Strain OCN003 Isolated from Kaneohe Bay, Oahu, Hawaii.</title>
        <authorList>
            <person name="Beurmann S."/>
            <person name="Videau P."/>
            <person name="Ushijima B."/>
            <person name="Smith A.M."/>
            <person name="Aeby G.S."/>
            <person name="Callahan S.M."/>
            <person name="Belcaid M."/>
        </authorList>
    </citation>
    <scope>NUCLEOTIDE SEQUENCE [LARGE SCALE GENOMIC DNA]</scope>
    <source>
        <strain evidence="1 2">OCN003</strain>
    </source>
</reference>
<accession>A0A0A7EHR3</accession>
<dbReference type="eggNOG" id="ENOG502ZG2G">
    <property type="taxonomic scope" value="Bacteria"/>
</dbReference>
<sequence length="86" mass="10002">MHTNWLCSLFDIELLQLKQKNESQKSLPSQLENDLNFVLASNDIKVEVCVLNAPFKVEKSRIKVNNQGLTSAEKRALWQTLWHHIQ</sequence>
<organism evidence="1 2">
    <name type="scientific">Pseudoalteromonas piratica</name>
    <dbReference type="NCBI Taxonomy" id="1348114"/>
    <lineage>
        <taxon>Bacteria</taxon>
        <taxon>Pseudomonadati</taxon>
        <taxon>Pseudomonadota</taxon>
        <taxon>Gammaproteobacteria</taxon>
        <taxon>Alteromonadales</taxon>
        <taxon>Pseudoalteromonadaceae</taxon>
        <taxon>Pseudoalteromonas</taxon>
    </lineage>
</organism>
<name>A0A0A7EHR3_9GAMM</name>
<evidence type="ECO:0000313" key="2">
    <source>
        <dbReference type="Proteomes" id="UP000030341"/>
    </source>
</evidence>
<dbReference type="AlphaFoldDB" id="A0A0A7EHR3"/>